<dbReference type="RefSeq" id="WP_135587632.1">
    <property type="nucleotide sequence ID" value="NZ_RQGO01000019.1"/>
</dbReference>
<dbReference type="EMBL" id="RQGP01000010">
    <property type="protein sequence ID" value="TGL94058.1"/>
    <property type="molecule type" value="Genomic_DNA"/>
</dbReference>
<sequence length="61" mass="6678">MFLDKVLRASFVFLMILIPINSANQKEQCRKGAETKGGEKYQDSSSACATYIGLEGMAKTS</sequence>
<gene>
    <name evidence="1" type="ORF">EHQ69_06205</name>
</gene>
<evidence type="ECO:0000313" key="2">
    <source>
        <dbReference type="Proteomes" id="UP000298263"/>
    </source>
</evidence>
<keyword evidence="2" id="KW-1185">Reference proteome</keyword>
<reference evidence="1" key="1">
    <citation type="journal article" date="2019" name="PLoS Negl. Trop. Dis.">
        <title>Revisiting the worldwide diversity of Leptospira species in the environment.</title>
        <authorList>
            <person name="Vincent A.T."/>
            <person name="Schiettekatte O."/>
            <person name="Bourhy P."/>
            <person name="Veyrier F.J."/>
            <person name="Picardeau M."/>
        </authorList>
    </citation>
    <scope>NUCLEOTIDE SEQUENCE [LARGE SCALE GENOMIC DNA]</scope>
    <source>
        <strain evidence="1">201702422</strain>
    </source>
</reference>
<evidence type="ECO:0000313" key="1">
    <source>
        <dbReference type="EMBL" id="TGL94058.1"/>
    </source>
</evidence>
<dbReference type="OrthoDB" id="345805at2"/>
<dbReference type="Proteomes" id="UP000298263">
    <property type="component" value="Unassembled WGS sequence"/>
</dbReference>
<dbReference type="AlphaFoldDB" id="A0A4Z1AEI2"/>
<proteinExistence type="predicted"/>
<name>A0A4Z1AEI2_9LEPT</name>
<protein>
    <submittedName>
        <fullName evidence="1">Uncharacterized protein</fullName>
    </submittedName>
</protein>
<accession>A0A4Z1AEI2</accession>
<comment type="caution">
    <text evidence="1">The sequence shown here is derived from an EMBL/GenBank/DDBJ whole genome shotgun (WGS) entry which is preliminary data.</text>
</comment>
<organism evidence="1 2">
    <name type="scientific">Leptospira congkakensis</name>
    <dbReference type="NCBI Taxonomy" id="2484932"/>
    <lineage>
        <taxon>Bacteria</taxon>
        <taxon>Pseudomonadati</taxon>
        <taxon>Spirochaetota</taxon>
        <taxon>Spirochaetia</taxon>
        <taxon>Leptospirales</taxon>
        <taxon>Leptospiraceae</taxon>
        <taxon>Leptospira</taxon>
    </lineage>
</organism>